<keyword evidence="3" id="KW-0998">Cell outer membrane</keyword>
<dbReference type="InterPro" id="IPR006665">
    <property type="entry name" value="OmpA-like"/>
</dbReference>
<evidence type="ECO:0000256" key="6">
    <source>
        <dbReference type="SAM" id="Phobius"/>
    </source>
</evidence>
<dbReference type="InterPro" id="IPR006664">
    <property type="entry name" value="OMP_bac"/>
</dbReference>
<sequence length="297" mass="32085">MSKNSTFWWIALAVWMAGATWWHVCKIKQLCDASLVPADAPSVEAVEIVPLRITDGAGLSLVSPGNFGFAKSGAAANLTAVKKELDSLAAYLRANPKKKLTITGYYHSSEVNDSKWSDLGIARAEGIRQYYVDMGLPAASLVTASELQETIRFSPDSLNGGIGFAFGTQEPTTEDALAGAQKYQGLFKPLDLYFNTGSTDYIHTADNQKFVEEAQKYLAANKDKKLLLTGHTDNTGNQAGNVQLSRKRADEVKRQLVSAGLPEDQLVTAAKGQASPKESNSTAEGRAANRRVEIIVQ</sequence>
<protein>
    <submittedName>
        <fullName evidence="8">OmpA family protein</fullName>
    </submittedName>
</protein>
<dbReference type="SUPFAM" id="SSF103088">
    <property type="entry name" value="OmpA-like"/>
    <property type="match status" value="2"/>
</dbReference>
<dbReference type="PRINTS" id="PR01021">
    <property type="entry name" value="OMPADOMAIN"/>
</dbReference>
<name>A0AAU8FJP2_9BACT</name>
<evidence type="ECO:0000256" key="4">
    <source>
        <dbReference type="PROSITE-ProRule" id="PRU00473"/>
    </source>
</evidence>
<dbReference type="PANTHER" id="PTHR30329:SF21">
    <property type="entry name" value="LIPOPROTEIN YIAD-RELATED"/>
    <property type="match status" value="1"/>
</dbReference>
<comment type="subcellular location">
    <subcellularLocation>
        <location evidence="1">Cell outer membrane</location>
    </subcellularLocation>
</comment>
<feature type="region of interest" description="Disordered" evidence="5">
    <location>
        <begin position="269"/>
        <end position="297"/>
    </location>
</feature>
<dbReference type="AlphaFoldDB" id="A0AAU8FJP2"/>
<evidence type="ECO:0000256" key="3">
    <source>
        <dbReference type="ARBA" id="ARBA00023237"/>
    </source>
</evidence>
<dbReference type="InterPro" id="IPR050330">
    <property type="entry name" value="Bact_OuterMem_StrucFunc"/>
</dbReference>
<evidence type="ECO:0000256" key="1">
    <source>
        <dbReference type="ARBA" id="ARBA00004442"/>
    </source>
</evidence>
<evidence type="ECO:0000259" key="7">
    <source>
        <dbReference type="PROSITE" id="PS51123"/>
    </source>
</evidence>
<keyword evidence="6" id="KW-1133">Transmembrane helix</keyword>
<dbReference type="GO" id="GO:0009279">
    <property type="term" value="C:cell outer membrane"/>
    <property type="evidence" value="ECO:0007669"/>
    <property type="project" value="UniProtKB-SubCell"/>
</dbReference>
<reference evidence="8" key="1">
    <citation type="submission" date="2024-06" db="EMBL/GenBank/DDBJ databases">
        <title>Sequencing and assembly of the genome of Dyadobacter sp. strain 676, a symbiont of Cyamopsis tetragonoloba.</title>
        <authorList>
            <person name="Guro P."/>
            <person name="Sazanova A."/>
            <person name="Kuznetsova I."/>
            <person name="Belimov A."/>
            <person name="Safronova V."/>
        </authorList>
    </citation>
    <scope>NUCLEOTIDE SEQUENCE</scope>
    <source>
        <strain evidence="8">676</strain>
    </source>
</reference>
<dbReference type="InterPro" id="IPR036737">
    <property type="entry name" value="OmpA-like_sf"/>
</dbReference>
<accession>A0AAU8FJP2</accession>
<evidence type="ECO:0000256" key="5">
    <source>
        <dbReference type="SAM" id="MobiDB-lite"/>
    </source>
</evidence>
<evidence type="ECO:0000313" key="8">
    <source>
        <dbReference type="EMBL" id="XCH23662.1"/>
    </source>
</evidence>
<dbReference type="Gene3D" id="3.30.1330.60">
    <property type="entry name" value="OmpA-like domain"/>
    <property type="match status" value="2"/>
</dbReference>
<feature type="transmembrane region" description="Helical" evidence="6">
    <location>
        <begin position="7"/>
        <end position="24"/>
    </location>
</feature>
<dbReference type="EMBL" id="CP159289">
    <property type="protein sequence ID" value="XCH23662.1"/>
    <property type="molecule type" value="Genomic_DNA"/>
</dbReference>
<dbReference type="Pfam" id="PF00691">
    <property type="entry name" value="OmpA"/>
    <property type="match status" value="2"/>
</dbReference>
<dbReference type="PANTHER" id="PTHR30329">
    <property type="entry name" value="STATOR ELEMENT OF FLAGELLAR MOTOR COMPLEX"/>
    <property type="match status" value="1"/>
</dbReference>
<evidence type="ECO:0000256" key="2">
    <source>
        <dbReference type="ARBA" id="ARBA00023136"/>
    </source>
</evidence>
<dbReference type="RefSeq" id="WP_353718986.1">
    <property type="nucleotide sequence ID" value="NZ_CP159289.1"/>
</dbReference>
<keyword evidence="2 4" id="KW-0472">Membrane</keyword>
<organism evidence="8">
    <name type="scientific">Dyadobacter sp. 676</name>
    <dbReference type="NCBI Taxonomy" id="3088362"/>
    <lineage>
        <taxon>Bacteria</taxon>
        <taxon>Pseudomonadati</taxon>
        <taxon>Bacteroidota</taxon>
        <taxon>Cytophagia</taxon>
        <taxon>Cytophagales</taxon>
        <taxon>Spirosomataceae</taxon>
        <taxon>Dyadobacter</taxon>
    </lineage>
</organism>
<gene>
    <name evidence="8" type="ORF">ABV298_25665</name>
</gene>
<feature type="domain" description="OmpA-like" evidence="7">
    <location>
        <begin position="181"/>
        <end position="297"/>
    </location>
</feature>
<keyword evidence="6" id="KW-0812">Transmembrane</keyword>
<dbReference type="CDD" id="cd07185">
    <property type="entry name" value="OmpA_C-like"/>
    <property type="match status" value="1"/>
</dbReference>
<dbReference type="PROSITE" id="PS51123">
    <property type="entry name" value="OMPA_2"/>
    <property type="match status" value="1"/>
</dbReference>
<proteinExistence type="predicted"/>